<feature type="active site" description="Proton acceptor; for dehydratase activity" evidence="6">
    <location>
        <position position="1109"/>
    </location>
</feature>
<dbReference type="InterPro" id="IPR001227">
    <property type="entry name" value="Ac_transferase_dom_sf"/>
</dbReference>
<dbReference type="InterPro" id="IPR032821">
    <property type="entry name" value="PKS_assoc"/>
</dbReference>
<dbReference type="Gene3D" id="3.40.50.720">
    <property type="entry name" value="NAD(P)-binding Rossmann-like Domain"/>
    <property type="match status" value="1"/>
</dbReference>
<dbReference type="SUPFAM" id="SSF47336">
    <property type="entry name" value="ACP-like"/>
    <property type="match status" value="2"/>
</dbReference>
<dbReference type="InterPro" id="IPR014043">
    <property type="entry name" value="Acyl_transferase_dom"/>
</dbReference>
<dbReference type="Pfam" id="PF00109">
    <property type="entry name" value="ketoacyl-synt"/>
    <property type="match status" value="1"/>
</dbReference>
<dbReference type="PROSITE" id="PS52019">
    <property type="entry name" value="PKS_MFAS_DH"/>
    <property type="match status" value="1"/>
</dbReference>
<dbReference type="InterPro" id="IPR036736">
    <property type="entry name" value="ACP-like_sf"/>
</dbReference>
<dbReference type="Gene3D" id="3.10.129.110">
    <property type="entry name" value="Polyketide synthase dehydratase"/>
    <property type="match status" value="1"/>
</dbReference>
<dbReference type="InterPro" id="IPR009081">
    <property type="entry name" value="PP-bd_ACP"/>
</dbReference>
<gene>
    <name evidence="10" type="ORF">SAMN05216276_11077</name>
</gene>
<dbReference type="InterPro" id="IPR016036">
    <property type="entry name" value="Malonyl_transacylase_ACP-bd"/>
</dbReference>
<dbReference type="GO" id="GO:0004312">
    <property type="term" value="F:fatty acid synthase activity"/>
    <property type="evidence" value="ECO:0007669"/>
    <property type="project" value="TreeGrafter"/>
</dbReference>
<dbReference type="SMART" id="SM00826">
    <property type="entry name" value="PKS_DH"/>
    <property type="match status" value="1"/>
</dbReference>
<dbReference type="InterPro" id="IPR050091">
    <property type="entry name" value="PKS_NRPS_Biosynth_Enz"/>
</dbReference>
<dbReference type="Pfam" id="PF08659">
    <property type="entry name" value="KR"/>
    <property type="match status" value="1"/>
</dbReference>
<dbReference type="InterPro" id="IPR014031">
    <property type="entry name" value="Ketoacyl_synth_C"/>
</dbReference>
<dbReference type="SMART" id="SM00823">
    <property type="entry name" value="PKS_PP"/>
    <property type="match status" value="2"/>
</dbReference>
<dbReference type="SMART" id="SM00825">
    <property type="entry name" value="PKS_KS"/>
    <property type="match status" value="1"/>
</dbReference>
<dbReference type="SMART" id="SM00822">
    <property type="entry name" value="PKS_KR"/>
    <property type="match status" value="1"/>
</dbReference>
<dbReference type="InterPro" id="IPR020841">
    <property type="entry name" value="PKS_Beta-ketoAc_synthase_dom"/>
</dbReference>
<evidence type="ECO:0000313" key="11">
    <source>
        <dbReference type="Proteomes" id="UP000198282"/>
    </source>
</evidence>
<dbReference type="Pfam" id="PF22953">
    <property type="entry name" value="SpnB_Rossmann"/>
    <property type="match status" value="1"/>
</dbReference>
<dbReference type="GO" id="GO:0006633">
    <property type="term" value="P:fatty acid biosynthetic process"/>
    <property type="evidence" value="ECO:0007669"/>
    <property type="project" value="InterPro"/>
</dbReference>
<name>A0A239PA63_9ACTN</name>
<evidence type="ECO:0000256" key="5">
    <source>
        <dbReference type="ARBA" id="ARBA00023315"/>
    </source>
</evidence>
<evidence type="ECO:0000256" key="3">
    <source>
        <dbReference type="ARBA" id="ARBA00022679"/>
    </source>
</evidence>
<dbReference type="InterPro" id="IPR020807">
    <property type="entry name" value="PKS_DH"/>
</dbReference>
<dbReference type="InterPro" id="IPR016035">
    <property type="entry name" value="Acyl_Trfase/lysoPLipase"/>
</dbReference>
<dbReference type="Gene3D" id="3.30.70.3290">
    <property type="match status" value="1"/>
</dbReference>
<dbReference type="Pfam" id="PF00698">
    <property type="entry name" value="Acyl_transf_1"/>
    <property type="match status" value="2"/>
</dbReference>
<feature type="domain" description="Carrier" evidence="7">
    <location>
        <begin position="1820"/>
        <end position="1895"/>
    </location>
</feature>
<dbReference type="SUPFAM" id="SSF55048">
    <property type="entry name" value="Probable ACP-binding domain of malonyl-CoA ACP transacylase"/>
    <property type="match status" value="1"/>
</dbReference>
<dbReference type="InterPro" id="IPR049551">
    <property type="entry name" value="PKS_DH_C"/>
</dbReference>
<feature type="domain" description="Ketosynthase family 3 (KS3)" evidence="8">
    <location>
        <begin position="149"/>
        <end position="573"/>
    </location>
</feature>
<dbReference type="SMART" id="SM01294">
    <property type="entry name" value="PKS_PP_betabranch"/>
    <property type="match status" value="2"/>
</dbReference>
<evidence type="ECO:0000256" key="4">
    <source>
        <dbReference type="ARBA" id="ARBA00023268"/>
    </source>
</evidence>
<evidence type="ECO:0000256" key="2">
    <source>
        <dbReference type="ARBA" id="ARBA00022553"/>
    </source>
</evidence>
<dbReference type="FunFam" id="1.10.1200.10:FF:000007">
    <property type="entry name" value="Probable polyketide synthase pks17"/>
    <property type="match status" value="2"/>
</dbReference>
<dbReference type="CDD" id="cd00833">
    <property type="entry name" value="PKS"/>
    <property type="match status" value="1"/>
</dbReference>
<dbReference type="InterPro" id="IPR013968">
    <property type="entry name" value="PKS_KR"/>
</dbReference>
<dbReference type="Pfam" id="PF16197">
    <property type="entry name" value="KAsynt_C_assoc"/>
    <property type="match status" value="1"/>
</dbReference>
<dbReference type="InterPro" id="IPR014030">
    <property type="entry name" value="Ketoacyl_synth_N"/>
</dbReference>
<reference evidence="10 11" key="1">
    <citation type="submission" date="2017-06" db="EMBL/GenBank/DDBJ databases">
        <authorList>
            <person name="Kim H.J."/>
            <person name="Triplett B.A."/>
        </authorList>
    </citation>
    <scope>NUCLEOTIDE SEQUENCE [LARGE SCALE GENOMIC DNA]</scope>
    <source>
        <strain evidence="10 11">CGMCC 4.2132</strain>
    </source>
</reference>
<dbReference type="SUPFAM" id="SSF53901">
    <property type="entry name" value="Thiolase-like"/>
    <property type="match status" value="1"/>
</dbReference>
<dbReference type="EMBL" id="FZOD01000107">
    <property type="protein sequence ID" value="SNT63931.1"/>
    <property type="molecule type" value="Genomic_DNA"/>
</dbReference>
<keyword evidence="3 10" id="KW-0808">Transferase</keyword>
<dbReference type="InterPro" id="IPR042104">
    <property type="entry name" value="PKS_dehydratase_sf"/>
</dbReference>
<dbReference type="SMART" id="SM00827">
    <property type="entry name" value="PKS_AT"/>
    <property type="match status" value="1"/>
</dbReference>
<dbReference type="Pfam" id="PF00550">
    <property type="entry name" value="PP-binding"/>
    <property type="match status" value="2"/>
</dbReference>
<dbReference type="PANTHER" id="PTHR43775">
    <property type="entry name" value="FATTY ACID SYNTHASE"/>
    <property type="match status" value="1"/>
</dbReference>
<dbReference type="Gene3D" id="3.40.366.10">
    <property type="entry name" value="Malonyl-Coenzyme A Acyl Carrier Protein, domain 2"/>
    <property type="match status" value="1"/>
</dbReference>
<evidence type="ECO:0000259" key="7">
    <source>
        <dbReference type="PROSITE" id="PS50075"/>
    </source>
</evidence>
<dbReference type="InterPro" id="IPR049900">
    <property type="entry name" value="PKS_mFAS_DH"/>
</dbReference>
<dbReference type="InterPro" id="IPR057326">
    <property type="entry name" value="KR_dom"/>
</dbReference>
<keyword evidence="4" id="KW-0511">Multifunctional enzyme</keyword>
<dbReference type="SUPFAM" id="SSF52151">
    <property type="entry name" value="FabD/lysophospholipase-like"/>
    <property type="match status" value="1"/>
</dbReference>
<feature type="active site" description="Proton donor; for dehydratase activity" evidence="6">
    <location>
        <position position="1272"/>
    </location>
</feature>
<evidence type="ECO:0000259" key="9">
    <source>
        <dbReference type="PROSITE" id="PS52019"/>
    </source>
</evidence>
<keyword evidence="2" id="KW-0597">Phosphoprotein</keyword>
<keyword evidence="5" id="KW-0012">Acyltransferase</keyword>
<evidence type="ECO:0000313" key="10">
    <source>
        <dbReference type="EMBL" id="SNT63931.1"/>
    </source>
</evidence>
<sequence>TVADVRWAEFLPLFTASRARPFFDQLPEAAVPAVVPEPDSGLAARLVGLAAAERVRSVLDLVRSEVAAVLGHASGEMVEPGRAFKELGFDSLTAVELRNRLRAATGLALPATLAFDYPSAERLAAFVLEQVVGVAAPMVGAEVTAVTTDDPIVIVGMSVRLPGGVETPEAFWDLVASGRDGIGTFPADRGWDLEALYHPDPDHAGTSYTQHGGFLYGAAEFDAGLFGISPREALAMDPQQRLLLETSWEAFESAGISPLGLRGESVGVFVGASFMGYGNGPGESVDGLEGHMLTGTASSVMSGRLSYTFGLEGPAVTIDTACSSSLVALHLAAQALRSGECSMALVGGVTVMPNADVFVEFSRQRGLAPDGRCKSFAADADGTGWSEGVGVLVVERLSDARRLGHEVLAVVRGTAVNQDGASNGLTAPNGPSQQRVIRQALANAGLASSEVDVVEAHGTGTTLGDPIEAQALLATYGQDRETPLWLGSVKSNIGHTQAAAGVAGIAKMVLAMRHESLPATLHAERLSPHVDWASGAVSLLTEAQPWPADGRPRRAGVSAFGVSGTNAHVILEEAPAAEPVLVPTPGVHLPVVPVLVSGASEAALRAQAERLRGAVTEVLAVAATERGSGTAAELLAVAAAAARRPMLVHRAVVLAGDAGALTVGLDAIASGTGGLTGVARSGRVGFLFSGQGSQRVAMGRGLYETFPVFADAFDAVCAHLDPHLDRPLAVVFADEGLIHQTGYAQPALFAVEVALHALLRSWGVAPDVLVGHSIGEIAAAQVAGVLSLADAATLVAARGRLMQALPSGGAMLAVGAAEADVRALLASMGGGEVSDGALASVGGDGSNGGESSGGGLAVVGGGESTSGLVVDVAAVNGPASVVVSGIEADIDRVAELAVERGWKVSRLRTSHAFHSRLMEPMLAEFRAVVAQLSFAEPVVSVVSTVTGRPVGSGLWSDPEYWVEQVRKPVRFADAIGSLEGVSRFVELGPDGVLAALVQQPDAVAVPLLRRERDEVTTALTALATLHVNGVPVDWSALHQGVRQATLPTYAFQRQRYWITATRGAGDLSAAGLDAADHPLLGAVVPLVDGDGVVLTGRISLRTQPWLADHVVAGAALLPGTALLELAVQAAHQVGCDTVEELTLHAPLVVPDRAAAQIQVTVDGPDERGHRALRIHSRDERGDGWQHHATGNLTLTGAAAEPSTAAWPPADAMPVPLDGFYAGLRDIGLEYGPAFQALQAVWRRGDDLFAEVVLDDDQQREASRFGAHPVLVDAALHALSLTGEGDGAARLPFSWSDVAVYATGADRLRVRLSPAGGGAVRLEAFTTAGQAVLTVGSLVLRPVPSARPGATDLFAVEWARVPASSVSVTSPETAGWAVFGEPLPELPGVPAQATLSAPVTLLAAWGAATDEVAETTQAETTNAETMYAEGVAEATHAEVRRVLEILQRSLATDSRLVVLTRNAVLPESGGADLAGAAVWGLLRSAQQENPDRFLLVDVDDDAASWRALPAALASGEPQLAIRGGALFAPRLARTTAADPVSEPFGAGTVLITGGSGALAGQVARHLVASQGVGRLVLVSRTGGGETLAEALRAEGAQVTLAAADVTDRAALASVLAEIPAEHPLTAVVHTAGVLADGIVERMTPDQLDRVLRPKVDGALHLHELTRDLDLSAFVLFSSASAIFGTPGQANYAAANAFLDALAQHRRALGLPGQALAWGPWADGGMAGGLDEADRQRMAQAGVHPFDVESGLAAFDAAVAAPAAQVVPIRLDLATVRATGEVPPLLRGLVRPPTVRAAASAAAATVPVTQQLAGRSAEDQRGLLLDLVHSHVATVLGYSADQVIEPTRGFLDLGFDSLTAVELRNGLTAATGLRLPATVIFDYPTSDDLAEHLRDQLVPAAPPLPALAELDRFEAALAADGLDPAVRDQIAGRLQKLLAGWQPAEADGVVDLLEEASDEEMFAFIDNELGL</sequence>
<evidence type="ECO:0000256" key="6">
    <source>
        <dbReference type="PROSITE-ProRule" id="PRU01363"/>
    </source>
</evidence>
<dbReference type="GO" id="GO:0031177">
    <property type="term" value="F:phosphopantetheine binding"/>
    <property type="evidence" value="ECO:0007669"/>
    <property type="project" value="InterPro"/>
</dbReference>
<dbReference type="InterPro" id="IPR020806">
    <property type="entry name" value="PKS_PP-bd"/>
</dbReference>
<feature type="region of interest" description="C-terminal hotdog fold" evidence="6">
    <location>
        <begin position="1211"/>
        <end position="1348"/>
    </location>
</feature>
<dbReference type="PROSITE" id="PS52004">
    <property type="entry name" value="KS3_2"/>
    <property type="match status" value="1"/>
</dbReference>
<dbReference type="Pfam" id="PF02801">
    <property type="entry name" value="Ketoacyl-synt_C"/>
    <property type="match status" value="1"/>
</dbReference>
<protein>
    <submittedName>
        <fullName evidence="10">Acyl transferase domain-containing protein</fullName>
    </submittedName>
</protein>
<dbReference type="Gene3D" id="1.10.1200.10">
    <property type="entry name" value="ACP-like"/>
    <property type="match status" value="2"/>
</dbReference>
<evidence type="ECO:0000256" key="1">
    <source>
        <dbReference type="ARBA" id="ARBA00022450"/>
    </source>
</evidence>
<dbReference type="Pfam" id="PF14765">
    <property type="entry name" value="PS-DH"/>
    <property type="match status" value="1"/>
</dbReference>
<dbReference type="SUPFAM" id="SSF51735">
    <property type="entry name" value="NAD(P)-binding Rossmann-fold domains"/>
    <property type="match status" value="2"/>
</dbReference>
<dbReference type="CDD" id="cd08956">
    <property type="entry name" value="KR_3_FAS_SDR_x"/>
    <property type="match status" value="1"/>
</dbReference>
<feature type="region of interest" description="N-terminal hotdog fold" evidence="6">
    <location>
        <begin position="1077"/>
        <end position="1199"/>
    </location>
</feature>
<evidence type="ECO:0000259" key="8">
    <source>
        <dbReference type="PROSITE" id="PS52004"/>
    </source>
</evidence>
<dbReference type="Gene3D" id="3.30.70.250">
    <property type="entry name" value="Malonyl-CoA ACP transacylase, ACP-binding"/>
    <property type="match status" value="1"/>
</dbReference>
<dbReference type="InterPro" id="IPR049552">
    <property type="entry name" value="PKS_DH_N"/>
</dbReference>
<feature type="domain" description="Carrier" evidence="7">
    <location>
        <begin position="56"/>
        <end position="131"/>
    </location>
</feature>
<dbReference type="InterPro" id="IPR018201">
    <property type="entry name" value="Ketoacyl_synth_AS"/>
</dbReference>
<dbReference type="PROSITE" id="PS50075">
    <property type="entry name" value="CARRIER"/>
    <property type="match status" value="2"/>
</dbReference>
<accession>A0A239PA63</accession>
<dbReference type="InterPro" id="IPR006162">
    <property type="entry name" value="Ppantetheine_attach_site"/>
</dbReference>
<keyword evidence="11" id="KW-1185">Reference proteome</keyword>
<organism evidence="10 11">
    <name type="scientific">Streptosporangium subroseum</name>
    <dbReference type="NCBI Taxonomy" id="106412"/>
    <lineage>
        <taxon>Bacteria</taxon>
        <taxon>Bacillati</taxon>
        <taxon>Actinomycetota</taxon>
        <taxon>Actinomycetes</taxon>
        <taxon>Streptosporangiales</taxon>
        <taxon>Streptosporangiaceae</taxon>
        <taxon>Streptosporangium</taxon>
    </lineage>
</organism>
<dbReference type="PANTHER" id="PTHR43775:SF51">
    <property type="entry name" value="INACTIVE PHENOLPHTHIOCEROL SYNTHESIS POLYKETIDE SYNTHASE TYPE I PKS1-RELATED"/>
    <property type="match status" value="1"/>
</dbReference>
<dbReference type="GO" id="GO:0004315">
    <property type="term" value="F:3-oxoacyl-[acyl-carrier-protein] synthase activity"/>
    <property type="evidence" value="ECO:0007669"/>
    <property type="project" value="InterPro"/>
</dbReference>
<keyword evidence="1" id="KW-0596">Phosphopantetheine</keyword>
<dbReference type="InterPro" id="IPR036291">
    <property type="entry name" value="NAD(P)-bd_dom_sf"/>
</dbReference>
<dbReference type="Proteomes" id="UP000198282">
    <property type="component" value="Unassembled WGS sequence"/>
</dbReference>
<dbReference type="FunFam" id="3.40.47.10:FF:000019">
    <property type="entry name" value="Polyketide synthase type I"/>
    <property type="match status" value="1"/>
</dbReference>
<feature type="domain" description="PKS/mFAS DH" evidence="9">
    <location>
        <begin position="1077"/>
        <end position="1348"/>
    </location>
</feature>
<dbReference type="PROSITE" id="PS00606">
    <property type="entry name" value="KS3_1"/>
    <property type="match status" value="1"/>
</dbReference>
<dbReference type="PROSITE" id="PS00012">
    <property type="entry name" value="PHOSPHOPANTETHEINE"/>
    <property type="match status" value="2"/>
</dbReference>
<feature type="non-terminal residue" evidence="10">
    <location>
        <position position="1"/>
    </location>
</feature>
<dbReference type="Gene3D" id="3.40.47.10">
    <property type="match status" value="1"/>
</dbReference>
<dbReference type="InterPro" id="IPR055123">
    <property type="entry name" value="SpnB-like_Rossmann"/>
</dbReference>
<dbReference type="Pfam" id="PF21089">
    <property type="entry name" value="PKS_DH_N"/>
    <property type="match status" value="1"/>
</dbReference>
<dbReference type="OrthoDB" id="4537517at2"/>
<dbReference type="InterPro" id="IPR016039">
    <property type="entry name" value="Thiolase-like"/>
</dbReference>
<proteinExistence type="predicted"/>